<organism evidence="2 3">
    <name type="scientific">Citricoccus muralis</name>
    <dbReference type="NCBI Taxonomy" id="169134"/>
    <lineage>
        <taxon>Bacteria</taxon>
        <taxon>Bacillati</taxon>
        <taxon>Actinomycetota</taxon>
        <taxon>Actinomycetes</taxon>
        <taxon>Micrococcales</taxon>
        <taxon>Micrococcaceae</taxon>
        <taxon>Citricoccus</taxon>
    </lineage>
</organism>
<gene>
    <name evidence="2" type="ORF">C8E99_2699</name>
</gene>
<evidence type="ECO:0000313" key="2">
    <source>
        <dbReference type="EMBL" id="REE04843.1"/>
    </source>
</evidence>
<comment type="caution">
    <text evidence="2">The sequence shown here is derived from an EMBL/GenBank/DDBJ whole genome shotgun (WGS) entry which is preliminary data.</text>
</comment>
<accession>A0A3D9LIE0</accession>
<keyword evidence="3" id="KW-1185">Reference proteome</keyword>
<dbReference type="Proteomes" id="UP000256727">
    <property type="component" value="Unassembled WGS sequence"/>
</dbReference>
<evidence type="ECO:0000313" key="3">
    <source>
        <dbReference type="Proteomes" id="UP000256727"/>
    </source>
</evidence>
<evidence type="ECO:0000256" key="1">
    <source>
        <dbReference type="SAM" id="MobiDB-lite"/>
    </source>
</evidence>
<dbReference type="AlphaFoldDB" id="A0A3D9LIE0"/>
<dbReference type="EMBL" id="QREH01000001">
    <property type="protein sequence ID" value="REE04843.1"/>
    <property type="molecule type" value="Genomic_DNA"/>
</dbReference>
<feature type="region of interest" description="Disordered" evidence="1">
    <location>
        <begin position="1"/>
        <end position="43"/>
    </location>
</feature>
<proteinExistence type="predicted"/>
<reference evidence="2 3" key="1">
    <citation type="submission" date="2018-07" db="EMBL/GenBank/DDBJ databases">
        <title>Sequencing the genomes of 1000 actinobacteria strains.</title>
        <authorList>
            <person name="Klenk H.-P."/>
        </authorList>
    </citation>
    <scope>NUCLEOTIDE SEQUENCE [LARGE SCALE GENOMIC DNA]</scope>
    <source>
        <strain evidence="2 3">DSM 14442</strain>
    </source>
</reference>
<sequence>MLLDADADADADADLARDLMTTRDTDPDRNPDPTTSARPTRPKVRAAVPFTAAETSDAVELMASPEGGGMLPRHPVVRGADGTVEAWSIRMILADPEGGPSKSPRTLARAAEQGRLFRIRAGVYAEPESWNAAFPAQRHLASAFAIAATRRRNPSVFCRETALLFHGLGFWSIPTSVCSRARTLGDSGHQRPTKPEGMRYAQFQETRHLKPRQWSRLAESMDGAASPWPTASPLLWGTERIVLAGVTVVVERLALALADAIPRMDPVEAAVILDALMSARRTGAGVHGKGQTAAWSKESLDALWGLSVSVTSAQRLRAKTRFASPETESAGESASRVVIRDLGFEVPELQHSVYDHRGRLIGIADFWWKDRRLVGEFDGLTKYLGRASYSGRSAEKVVTDEKIREDAIRAQGNGMVRWLASDVRTPALLEAKLRQAKVPYAPLAA</sequence>
<feature type="compositionally biased region" description="Basic and acidic residues" evidence="1">
    <location>
        <begin position="14"/>
        <end position="31"/>
    </location>
</feature>
<evidence type="ECO:0008006" key="4">
    <source>
        <dbReference type="Google" id="ProtNLM"/>
    </source>
</evidence>
<feature type="compositionally biased region" description="Acidic residues" evidence="1">
    <location>
        <begin position="1"/>
        <end position="13"/>
    </location>
</feature>
<protein>
    <recommendedName>
        <fullName evidence="4">Transcriptional regulator, AbiEi antitoxin, Type IV TA system</fullName>
    </recommendedName>
</protein>
<name>A0A3D9LIE0_9MICC</name>
<dbReference type="RefSeq" id="WP_115932712.1">
    <property type="nucleotide sequence ID" value="NZ_QREH01000001.1"/>
</dbReference>
<dbReference type="OrthoDB" id="5517693at2"/>